<reference evidence="4 5" key="1">
    <citation type="submission" date="2017-02" db="EMBL/GenBank/DDBJ databases">
        <authorList>
            <person name="Peterson S.W."/>
        </authorList>
    </citation>
    <scope>NUCLEOTIDE SEQUENCE [LARGE SCALE GENOMIC DNA]</scope>
    <source>
        <strain evidence="4 5">DSM 22323</strain>
    </source>
</reference>
<name>A0A1T5EGM8_9FLAO</name>
<dbReference type="PROSITE" id="PS51257">
    <property type="entry name" value="PROKAR_LIPOPROTEIN"/>
    <property type="match status" value="1"/>
</dbReference>
<evidence type="ECO:0000256" key="2">
    <source>
        <dbReference type="SAM" id="SignalP"/>
    </source>
</evidence>
<keyword evidence="5" id="KW-1185">Reference proteome</keyword>
<organism evidence="4 5">
    <name type="scientific">Soonwooa buanensis</name>
    <dbReference type="NCBI Taxonomy" id="619805"/>
    <lineage>
        <taxon>Bacteria</taxon>
        <taxon>Pseudomonadati</taxon>
        <taxon>Bacteroidota</taxon>
        <taxon>Flavobacteriia</taxon>
        <taxon>Flavobacteriales</taxon>
        <taxon>Weeksellaceae</taxon>
        <taxon>Chryseobacterium group</taxon>
        <taxon>Soonwooa</taxon>
    </lineage>
</organism>
<feature type="chain" id="PRO_5013341248" evidence="2">
    <location>
        <begin position="19"/>
        <end position="551"/>
    </location>
</feature>
<feature type="domain" description="SbsA Ig-like" evidence="3">
    <location>
        <begin position="29"/>
        <end position="133"/>
    </location>
</feature>
<feature type="signal peptide" evidence="2">
    <location>
        <begin position="1"/>
        <end position="18"/>
    </location>
</feature>
<dbReference type="EMBL" id="FUYZ01000003">
    <property type="protein sequence ID" value="SKB83172.1"/>
    <property type="molecule type" value="Genomic_DNA"/>
</dbReference>
<dbReference type="OrthoDB" id="9809989at2"/>
<dbReference type="Proteomes" id="UP000191112">
    <property type="component" value="Unassembled WGS sequence"/>
</dbReference>
<dbReference type="InterPro" id="IPR032812">
    <property type="entry name" value="SbsA_Ig"/>
</dbReference>
<dbReference type="Pfam" id="PF13205">
    <property type="entry name" value="Big_5"/>
    <property type="match status" value="1"/>
</dbReference>
<evidence type="ECO:0000259" key="3">
    <source>
        <dbReference type="Pfam" id="PF13205"/>
    </source>
</evidence>
<dbReference type="RefSeq" id="WP_079666658.1">
    <property type="nucleotide sequence ID" value="NZ_FUYZ01000003.1"/>
</dbReference>
<evidence type="ECO:0000256" key="1">
    <source>
        <dbReference type="ARBA" id="ARBA00022729"/>
    </source>
</evidence>
<sequence>MKKIFFLFLISLLMLSCARVGSPNGGAKDTIPPKMLFSNIDTTRVNVPVTTKELRIEFDEYIKLKDINKNLIISPPIKNIKKILPANLGTKFLMIQWSDTLKENTTYNFNFGNAINDLNEANVLPYFNYAFSTGPEIEDNYLSGTLVDALGEKKSEGKDVNYVVGLYQVKDSMDYRQKPYYITNVDPDGYFELNYLSPGKYKILAFEDQNGNSIFDNGKEKFAFSKDDVVIEDKKNISGTKLKLYPSVPPIKYKEYKQTNGGIMLLYEGKPENVEVTSASANLKDYKVTHRPKSDSVFVWFDAIAQNIGVDKSDNLKLASKTVVKTDSVSVYYKNDPKAEMILASGSDKVLAPNTLFKIKANFPVSEIQSDKWRLTSDSISQSFTASISKTNSDDIVINSDFKAGKSYQLSIPKESVKSFYKSISKSYRLDFEIGKPTDFGTFKLEISNAPTSHFWVQMLNEKGDVQYQQYTKENVVYFKNLKPGDYFLRILVDNNDDAYWETASFAENRYAEDAYLFKKGKDQNPMTKVNIRPMWEINEKWDLNAETQGN</sequence>
<keyword evidence="1 2" id="KW-0732">Signal</keyword>
<evidence type="ECO:0000313" key="5">
    <source>
        <dbReference type="Proteomes" id="UP000191112"/>
    </source>
</evidence>
<dbReference type="STRING" id="619805.SAMN05660477_01409"/>
<evidence type="ECO:0000313" key="4">
    <source>
        <dbReference type="EMBL" id="SKB83172.1"/>
    </source>
</evidence>
<protein>
    <submittedName>
        <fullName evidence="4">Ig-like domain-containing protein</fullName>
    </submittedName>
</protein>
<accession>A0A1T5EGM8</accession>
<gene>
    <name evidence="4" type="ORF">SAMN05660477_01409</name>
</gene>
<dbReference type="AlphaFoldDB" id="A0A1T5EGM8"/>
<proteinExistence type="predicted"/>